<evidence type="ECO:0000313" key="8">
    <source>
        <dbReference type="Proteomes" id="UP001652700"/>
    </source>
</evidence>
<dbReference type="EnsemblMetazoa" id="XM_050661805.1">
    <property type="protein sequence ID" value="XP_050517762.1"/>
    <property type="gene ID" value="LOC126892295"/>
</dbReference>
<name>A0ABM5L5P9_DIAVI</name>
<keyword evidence="8" id="KW-1185">Reference proteome</keyword>
<evidence type="ECO:0000256" key="2">
    <source>
        <dbReference type="ARBA" id="ARBA00022771"/>
    </source>
</evidence>
<dbReference type="PROSITE" id="PS00028">
    <property type="entry name" value="ZINC_FINGER_C2H2_1"/>
    <property type="match status" value="3"/>
</dbReference>
<dbReference type="PROSITE" id="PS50157">
    <property type="entry name" value="ZINC_FINGER_C2H2_2"/>
    <property type="match status" value="3"/>
</dbReference>
<feature type="domain" description="C2H2-type" evidence="6">
    <location>
        <begin position="182"/>
        <end position="209"/>
    </location>
</feature>
<evidence type="ECO:0000256" key="4">
    <source>
        <dbReference type="PROSITE-ProRule" id="PRU00042"/>
    </source>
</evidence>
<dbReference type="Pfam" id="PF00096">
    <property type="entry name" value="zf-C2H2"/>
    <property type="match status" value="3"/>
</dbReference>
<evidence type="ECO:0000313" key="7">
    <source>
        <dbReference type="EnsemblMetazoa" id="XP_050517762.1"/>
    </source>
</evidence>
<organism evidence="7 8">
    <name type="scientific">Diabrotica virgifera virgifera</name>
    <name type="common">western corn rootworm</name>
    <dbReference type="NCBI Taxonomy" id="50390"/>
    <lineage>
        <taxon>Eukaryota</taxon>
        <taxon>Metazoa</taxon>
        <taxon>Ecdysozoa</taxon>
        <taxon>Arthropoda</taxon>
        <taxon>Hexapoda</taxon>
        <taxon>Insecta</taxon>
        <taxon>Pterygota</taxon>
        <taxon>Neoptera</taxon>
        <taxon>Endopterygota</taxon>
        <taxon>Coleoptera</taxon>
        <taxon>Polyphaga</taxon>
        <taxon>Cucujiformia</taxon>
        <taxon>Chrysomeloidea</taxon>
        <taxon>Chrysomelidae</taxon>
        <taxon>Galerucinae</taxon>
        <taxon>Diabroticina</taxon>
        <taxon>Diabroticites</taxon>
        <taxon>Diabrotica</taxon>
    </lineage>
</organism>
<evidence type="ECO:0000256" key="3">
    <source>
        <dbReference type="ARBA" id="ARBA00022833"/>
    </source>
</evidence>
<dbReference type="Proteomes" id="UP001652700">
    <property type="component" value="Unplaced"/>
</dbReference>
<dbReference type="InterPro" id="IPR036236">
    <property type="entry name" value="Znf_C2H2_sf"/>
</dbReference>
<dbReference type="SMART" id="SM00355">
    <property type="entry name" value="ZnF_C2H2"/>
    <property type="match status" value="4"/>
</dbReference>
<feature type="domain" description="C2H2-type" evidence="6">
    <location>
        <begin position="154"/>
        <end position="181"/>
    </location>
</feature>
<proteinExistence type="predicted"/>
<evidence type="ECO:0000256" key="1">
    <source>
        <dbReference type="ARBA" id="ARBA00022723"/>
    </source>
</evidence>
<dbReference type="Gene3D" id="3.30.160.60">
    <property type="entry name" value="Classic Zinc Finger"/>
    <property type="match status" value="4"/>
</dbReference>
<protein>
    <recommendedName>
        <fullName evidence="6">C2H2-type domain-containing protein</fullName>
    </recommendedName>
</protein>
<evidence type="ECO:0000259" key="6">
    <source>
        <dbReference type="PROSITE" id="PS50157"/>
    </source>
</evidence>
<sequence>METKQEASEKTCKIETNNETHHDGPLDAFKIEITEEPKREHAYNAFDSTLDSTNVLSVKTEVEHKFTPFELKQTTNEESYYQEEKKLEIMETLPEHSSYEGNYLSRHDEGRALTQNNTVATRQRPDKCEVCFKKFSRNEHLKNHLRIHTGEKAYKCDICFKQCSYASNLKKHLRVHTGEKPYKCEICLKQFIQGGDLKTHLRVHTGEKLYKCEICLKQFSQVIFKRRTNWRLWRHNLNIHLMKEII</sequence>
<accession>A0ABM5L5P9</accession>
<dbReference type="GeneID" id="126892295"/>
<dbReference type="PANTHER" id="PTHR23235">
    <property type="entry name" value="KRUEPPEL-LIKE TRANSCRIPTION FACTOR"/>
    <property type="match status" value="1"/>
</dbReference>
<dbReference type="RefSeq" id="XP_050517762.1">
    <property type="nucleotide sequence ID" value="XM_050661805.1"/>
</dbReference>
<reference evidence="7" key="1">
    <citation type="submission" date="2025-05" db="UniProtKB">
        <authorList>
            <consortium name="EnsemblMetazoa"/>
        </authorList>
    </citation>
    <scope>IDENTIFICATION</scope>
</reference>
<keyword evidence="2 4" id="KW-0863">Zinc-finger</keyword>
<feature type="domain" description="C2H2-type" evidence="6">
    <location>
        <begin position="126"/>
        <end position="153"/>
    </location>
</feature>
<feature type="region of interest" description="Disordered" evidence="5">
    <location>
        <begin position="1"/>
        <end position="25"/>
    </location>
</feature>
<dbReference type="SUPFAM" id="SSF57667">
    <property type="entry name" value="beta-beta-alpha zinc fingers"/>
    <property type="match status" value="2"/>
</dbReference>
<keyword evidence="3" id="KW-0862">Zinc</keyword>
<keyword evidence="1" id="KW-0479">Metal-binding</keyword>
<dbReference type="InterPro" id="IPR013087">
    <property type="entry name" value="Znf_C2H2_type"/>
</dbReference>
<dbReference type="PANTHER" id="PTHR23235:SF120">
    <property type="entry name" value="KRUPPEL-LIKE FACTOR 15"/>
    <property type="match status" value="1"/>
</dbReference>
<evidence type="ECO:0000256" key="5">
    <source>
        <dbReference type="SAM" id="MobiDB-lite"/>
    </source>
</evidence>